<dbReference type="AlphaFoldDB" id="F6EHD1"/>
<dbReference type="KEGG" id="asd:AS9A_2663"/>
<reference evidence="1 2" key="1">
    <citation type="journal article" date="2011" name="J. Bacteriol.">
        <title>Complete genome sequence of Amycolicicoccus subflavus DQS3-9A1T, an actinomycete isolated from crude oil-polluted soil.</title>
        <authorList>
            <person name="Cai M."/>
            <person name="Chen W.M."/>
            <person name="Nie Y."/>
            <person name="Chi C.Q."/>
            <person name="Wang Y.N."/>
            <person name="Tang Y.Q."/>
            <person name="Li G.Y."/>
            <person name="Wu X.L."/>
        </authorList>
    </citation>
    <scope>NUCLEOTIDE SEQUENCE [LARGE SCALE GENOMIC DNA]</scope>
    <source>
        <strain evidence="2">DSM 45089 / DQS3-9A1</strain>
    </source>
</reference>
<dbReference type="PIRSF" id="PIRSF029171">
    <property type="entry name" value="Esterase_LipA"/>
    <property type="match status" value="1"/>
</dbReference>
<dbReference type="Pfam" id="PF03583">
    <property type="entry name" value="LIP"/>
    <property type="match status" value="1"/>
</dbReference>
<accession>F6EHD1</accession>
<organism evidence="1 2">
    <name type="scientific">Hoyosella subflava (strain DSM 45089 / JCM 17490 / NBRC 109087 / DQS3-9A1)</name>
    <name type="common">Amycolicicoccus subflavus</name>
    <dbReference type="NCBI Taxonomy" id="443218"/>
    <lineage>
        <taxon>Bacteria</taxon>
        <taxon>Bacillati</taxon>
        <taxon>Actinomycetota</taxon>
        <taxon>Actinomycetes</taxon>
        <taxon>Mycobacteriales</taxon>
        <taxon>Hoyosellaceae</taxon>
        <taxon>Hoyosella</taxon>
    </lineage>
</organism>
<dbReference type="PANTHER" id="PTHR34853:SF1">
    <property type="entry name" value="LIPASE 5"/>
    <property type="match status" value="1"/>
</dbReference>
<dbReference type="SUPFAM" id="SSF53474">
    <property type="entry name" value="alpha/beta-Hydrolases"/>
    <property type="match status" value="1"/>
</dbReference>
<dbReference type="InterPro" id="IPR005152">
    <property type="entry name" value="Lipase_secreted"/>
</dbReference>
<dbReference type="EMBL" id="CP002786">
    <property type="protein sequence ID" value="AEF41110.1"/>
    <property type="molecule type" value="Genomic_DNA"/>
</dbReference>
<dbReference type="RefSeq" id="WP_013807459.1">
    <property type="nucleotide sequence ID" value="NC_015564.1"/>
</dbReference>
<gene>
    <name evidence="1" type="ordered locus">AS9A_2663</name>
</gene>
<dbReference type="GO" id="GO:0016042">
    <property type="term" value="P:lipid catabolic process"/>
    <property type="evidence" value="ECO:0007669"/>
    <property type="project" value="InterPro"/>
</dbReference>
<evidence type="ECO:0000313" key="2">
    <source>
        <dbReference type="Proteomes" id="UP000009235"/>
    </source>
</evidence>
<sequence length="397" mass="42575">MCRRVSGLLAAVTSLLMLAGIVWGGVASARPAYPIPDPDPFYSEPADLAALSPGDVVRVQRVDTRAYADSEGWQIAFRSTNSHGAPILGVTTVLVPRGVSQPPILSYQAIVNALGSRCAPSRGLFNLEQVEAPGLLIPLSRGWAVSVPDHLGPEGAYGAARLGGMITLDSIRAVKQAAELGLADAPVALAGYSGGGMASAWAAAMAPEYAPELAIAGVVQGGIPADLEQMANIIGSDAHPGFGLGFAAAIGLEREYPDRFQMERELNPQGRWLRDFISNECRRFILFHGAFRSARDLTNSPGWMSNGEAREVLRENSLRYFAGVPNMPIYMWHGRLDPLTPYDGIEEIAQRYCAQGVQLQFVTHDIAEHLIPAALGFEEAYEYLAARFRGEAAPSNC</sequence>
<dbReference type="Gene3D" id="1.10.260.130">
    <property type="match status" value="1"/>
</dbReference>
<dbReference type="Gene3D" id="3.40.50.1820">
    <property type="entry name" value="alpha/beta hydrolase"/>
    <property type="match status" value="1"/>
</dbReference>
<dbReference type="GO" id="GO:0004806">
    <property type="term" value="F:triacylglycerol lipase activity"/>
    <property type="evidence" value="ECO:0007669"/>
    <property type="project" value="InterPro"/>
</dbReference>
<name>F6EHD1_HOYSD</name>
<dbReference type="eggNOG" id="COG0400">
    <property type="taxonomic scope" value="Bacteria"/>
</dbReference>
<dbReference type="STRING" id="443218.AS9A_2663"/>
<protein>
    <submittedName>
        <fullName evidence="1">Putative lipase</fullName>
    </submittedName>
</protein>
<dbReference type="Proteomes" id="UP000009235">
    <property type="component" value="Chromosome"/>
</dbReference>
<dbReference type="HOGENOM" id="CLU_029538_5_1_11"/>
<dbReference type="InterPro" id="IPR029058">
    <property type="entry name" value="AB_hydrolase_fold"/>
</dbReference>
<keyword evidence="2" id="KW-1185">Reference proteome</keyword>
<dbReference type="PANTHER" id="PTHR34853">
    <property type="match status" value="1"/>
</dbReference>
<evidence type="ECO:0000313" key="1">
    <source>
        <dbReference type="EMBL" id="AEF41110.1"/>
    </source>
</evidence>
<proteinExistence type="predicted"/>